<dbReference type="PANTHER" id="PTHR33231">
    <property type="entry name" value="30S RIBOSOMAL PROTEIN"/>
    <property type="match status" value="1"/>
</dbReference>
<dbReference type="Pfam" id="PF02482">
    <property type="entry name" value="Ribosomal_S30AE"/>
    <property type="match status" value="1"/>
</dbReference>
<keyword evidence="6" id="KW-0175">Coiled coil</keyword>
<comment type="subunit">
    <text evidence="3">Associates exclusively with 100S ribosomes, which are dimers of 70S ribosomes.</text>
</comment>
<dbReference type="InterPro" id="IPR050574">
    <property type="entry name" value="HPF/YfiA_ribosome-assoc"/>
</dbReference>
<comment type="similarity">
    <text evidence="2">Belongs to the HPF/YfiA ribosome-associated protein family. Short HPF subfamily.</text>
</comment>
<dbReference type="AlphaFoldDB" id="A0A7W4W8X5"/>
<keyword evidence="1" id="KW-0810">Translation regulation</keyword>
<reference evidence="7 8" key="1">
    <citation type="submission" date="2020-08" db="EMBL/GenBank/DDBJ databases">
        <title>Genomic Encyclopedia of Type Strains, Phase III (KMG-III): the genomes of soil and plant-associated and newly described type strains.</title>
        <authorList>
            <person name="Whitman W."/>
        </authorList>
    </citation>
    <scope>NUCLEOTIDE SEQUENCE [LARGE SCALE GENOMIC DNA]</scope>
    <source>
        <strain evidence="7 8">CECT 8799</strain>
    </source>
</reference>
<evidence type="ECO:0000256" key="4">
    <source>
        <dbReference type="ARBA" id="ARBA00041148"/>
    </source>
</evidence>
<evidence type="ECO:0000256" key="2">
    <source>
        <dbReference type="ARBA" id="ARBA00038434"/>
    </source>
</evidence>
<dbReference type="RefSeq" id="WP_183455692.1">
    <property type="nucleotide sequence ID" value="NZ_JACHWZ010000001.1"/>
</dbReference>
<keyword evidence="8" id="KW-1185">Reference proteome</keyword>
<evidence type="ECO:0000256" key="3">
    <source>
        <dbReference type="ARBA" id="ARBA00038695"/>
    </source>
</evidence>
<sequence>MQINISGHHVKLTDPIRDYCHSKLEKLSRHYDNITNAQVILSVEKLTQKAEARVQRAEARVHMNGHDLCATSEDKDLYAAIDALSDKLDRQLKKHKEKLQNHR</sequence>
<evidence type="ECO:0000256" key="1">
    <source>
        <dbReference type="ARBA" id="ARBA00022845"/>
    </source>
</evidence>
<dbReference type="Gene3D" id="3.30.160.100">
    <property type="entry name" value="Ribosome hibernation promotion factor-like"/>
    <property type="match status" value="1"/>
</dbReference>
<comment type="caution">
    <text evidence="7">The sequence shown here is derived from an EMBL/GenBank/DDBJ whole genome shotgun (WGS) entry which is preliminary data.</text>
</comment>
<evidence type="ECO:0000256" key="5">
    <source>
        <dbReference type="ARBA" id="ARBA00041319"/>
    </source>
</evidence>
<organism evidence="7 8">
    <name type="scientific">Microbulbifer rhizosphaerae</name>
    <dbReference type="NCBI Taxonomy" id="1562603"/>
    <lineage>
        <taxon>Bacteria</taxon>
        <taxon>Pseudomonadati</taxon>
        <taxon>Pseudomonadota</taxon>
        <taxon>Gammaproteobacteria</taxon>
        <taxon>Cellvibrionales</taxon>
        <taxon>Microbulbiferaceae</taxon>
        <taxon>Microbulbifer</taxon>
    </lineage>
</organism>
<dbReference type="GO" id="GO:0043024">
    <property type="term" value="F:ribosomal small subunit binding"/>
    <property type="evidence" value="ECO:0007669"/>
    <property type="project" value="TreeGrafter"/>
</dbReference>
<protein>
    <recommendedName>
        <fullName evidence="4">Ribosome hibernation promoting factor</fullName>
    </recommendedName>
    <alternativeName>
        <fullName evidence="5">Hibernation factor HPF</fullName>
    </alternativeName>
</protein>
<feature type="coiled-coil region" evidence="6">
    <location>
        <begin position="40"/>
        <end position="101"/>
    </location>
</feature>
<evidence type="ECO:0000313" key="7">
    <source>
        <dbReference type="EMBL" id="MBB3059362.1"/>
    </source>
</evidence>
<dbReference type="FunFam" id="3.30.160.100:FF:000001">
    <property type="entry name" value="Ribosome hibernation promoting factor"/>
    <property type="match status" value="1"/>
</dbReference>
<dbReference type="GO" id="GO:0022627">
    <property type="term" value="C:cytosolic small ribosomal subunit"/>
    <property type="evidence" value="ECO:0007669"/>
    <property type="project" value="TreeGrafter"/>
</dbReference>
<dbReference type="CDD" id="cd00552">
    <property type="entry name" value="RaiA"/>
    <property type="match status" value="1"/>
</dbReference>
<proteinExistence type="inferred from homology"/>
<dbReference type="PANTHER" id="PTHR33231:SF1">
    <property type="entry name" value="30S RIBOSOMAL PROTEIN"/>
    <property type="match status" value="1"/>
</dbReference>
<dbReference type="SUPFAM" id="SSF69754">
    <property type="entry name" value="Ribosome binding protein Y (YfiA homologue)"/>
    <property type="match status" value="1"/>
</dbReference>
<accession>A0A7W4W8X5</accession>
<gene>
    <name evidence="7" type="ORF">FHS09_000163</name>
</gene>
<dbReference type="NCBIfam" id="TIGR00741">
    <property type="entry name" value="yfiA"/>
    <property type="match status" value="1"/>
</dbReference>
<dbReference type="GO" id="GO:0045900">
    <property type="term" value="P:negative regulation of translational elongation"/>
    <property type="evidence" value="ECO:0007669"/>
    <property type="project" value="TreeGrafter"/>
</dbReference>
<dbReference type="EMBL" id="JACHWZ010000001">
    <property type="protein sequence ID" value="MBB3059362.1"/>
    <property type="molecule type" value="Genomic_DNA"/>
</dbReference>
<dbReference type="InterPro" id="IPR003489">
    <property type="entry name" value="RHF/RaiA"/>
</dbReference>
<evidence type="ECO:0000313" key="8">
    <source>
        <dbReference type="Proteomes" id="UP000535937"/>
    </source>
</evidence>
<evidence type="ECO:0000256" key="6">
    <source>
        <dbReference type="SAM" id="Coils"/>
    </source>
</evidence>
<name>A0A7W4W8X5_9GAMM</name>
<dbReference type="Proteomes" id="UP000535937">
    <property type="component" value="Unassembled WGS sequence"/>
</dbReference>
<dbReference type="InterPro" id="IPR036567">
    <property type="entry name" value="RHF-like"/>
</dbReference>